<evidence type="ECO:0000256" key="15">
    <source>
        <dbReference type="SAM" id="Phobius"/>
    </source>
</evidence>
<dbReference type="InterPro" id="IPR003660">
    <property type="entry name" value="HAMP_dom"/>
</dbReference>
<dbReference type="PANTHER" id="PTHR44936:SF5">
    <property type="entry name" value="SENSOR HISTIDINE KINASE ENVZ"/>
    <property type="match status" value="1"/>
</dbReference>
<keyword evidence="14 15" id="KW-0472">Membrane</keyword>
<dbReference type="InterPro" id="IPR004358">
    <property type="entry name" value="Sig_transdc_His_kin-like_C"/>
</dbReference>
<dbReference type="RefSeq" id="WP_379956066.1">
    <property type="nucleotide sequence ID" value="NZ_JAUYVI010000004.1"/>
</dbReference>
<dbReference type="Gene3D" id="6.10.340.10">
    <property type="match status" value="1"/>
</dbReference>
<evidence type="ECO:0000256" key="14">
    <source>
        <dbReference type="ARBA" id="ARBA00023136"/>
    </source>
</evidence>
<keyword evidence="5" id="KW-0997">Cell inner membrane</keyword>
<keyword evidence="8 15" id="KW-0812">Transmembrane</keyword>
<feature type="domain" description="HAMP" evidence="17">
    <location>
        <begin position="188"/>
        <end position="240"/>
    </location>
</feature>
<keyword evidence="7" id="KW-0808">Transferase</keyword>
<evidence type="ECO:0000259" key="17">
    <source>
        <dbReference type="PROSITE" id="PS50885"/>
    </source>
</evidence>
<dbReference type="EMBL" id="JAUYVI010000004">
    <property type="protein sequence ID" value="MDQ7248592.1"/>
    <property type="molecule type" value="Genomic_DNA"/>
</dbReference>
<evidence type="ECO:0000256" key="3">
    <source>
        <dbReference type="ARBA" id="ARBA00012438"/>
    </source>
</evidence>
<evidence type="ECO:0000256" key="10">
    <source>
        <dbReference type="ARBA" id="ARBA00022777"/>
    </source>
</evidence>
<dbReference type="CDD" id="cd00082">
    <property type="entry name" value="HisKA"/>
    <property type="match status" value="1"/>
</dbReference>
<dbReference type="Pfam" id="PF00512">
    <property type="entry name" value="HisKA"/>
    <property type="match status" value="1"/>
</dbReference>
<evidence type="ECO:0000256" key="7">
    <source>
        <dbReference type="ARBA" id="ARBA00022679"/>
    </source>
</evidence>
<dbReference type="InterPro" id="IPR003661">
    <property type="entry name" value="HisK_dim/P_dom"/>
</dbReference>
<evidence type="ECO:0000256" key="11">
    <source>
        <dbReference type="ARBA" id="ARBA00022840"/>
    </source>
</evidence>
<keyword evidence="13" id="KW-0902">Two-component regulatory system</keyword>
<reference evidence="19" key="1">
    <citation type="submission" date="2023-08" db="EMBL/GenBank/DDBJ databases">
        <title>Rhodospirillaceae gen. nov., a novel taxon isolated from the Yangtze River Yuezi River estuary sludge.</title>
        <authorList>
            <person name="Ruan L."/>
        </authorList>
    </citation>
    <scope>NUCLEOTIDE SEQUENCE [LARGE SCALE GENOMIC DNA]</scope>
    <source>
        <strain evidence="19">R-7</strain>
    </source>
</reference>
<dbReference type="InterPro" id="IPR050980">
    <property type="entry name" value="2C_sensor_his_kinase"/>
</dbReference>
<gene>
    <name evidence="18" type="ORF">Q8A70_12980</name>
</gene>
<evidence type="ECO:0000259" key="16">
    <source>
        <dbReference type="PROSITE" id="PS50109"/>
    </source>
</evidence>
<proteinExistence type="predicted"/>
<dbReference type="PRINTS" id="PR00344">
    <property type="entry name" value="BCTRLSENSOR"/>
</dbReference>
<dbReference type="SUPFAM" id="SSF55874">
    <property type="entry name" value="ATPase domain of HSP90 chaperone/DNA topoisomerase II/histidine kinase"/>
    <property type="match status" value="1"/>
</dbReference>
<evidence type="ECO:0000256" key="6">
    <source>
        <dbReference type="ARBA" id="ARBA00022553"/>
    </source>
</evidence>
<dbReference type="CDD" id="cd06225">
    <property type="entry name" value="HAMP"/>
    <property type="match status" value="1"/>
</dbReference>
<dbReference type="PANTHER" id="PTHR44936">
    <property type="entry name" value="SENSOR PROTEIN CREC"/>
    <property type="match status" value="1"/>
</dbReference>
<dbReference type="EC" id="2.7.13.3" evidence="3"/>
<dbReference type="GO" id="GO:0005524">
    <property type="term" value="F:ATP binding"/>
    <property type="evidence" value="ECO:0007669"/>
    <property type="project" value="UniProtKB-KW"/>
</dbReference>
<dbReference type="SMART" id="SM00387">
    <property type="entry name" value="HATPase_c"/>
    <property type="match status" value="1"/>
</dbReference>
<dbReference type="InterPro" id="IPR036890">
    <property type="entry name" value="HATPase_C_sf"/>
</dbReference>
<dbReference type="Gene3D" id="3.30.565.10">
    <property type="entry name" value="Histidine kinase-like ATPase, C-terminal domain"/>
    <property type="match status" value="1"/>
</dbReference>
<dbReference type="InterPro" id="IPR005467">
    <property type="entry name" value="His_kinase_dom"/>
</dbReference>
<dbReference type="InterPro" id="IPR003594">
    <property type="entry name" value="HATPase_dom"/>
</dbReference>
<keyword evidence="10" id="KW-0418">Kinase</keyword>
<dbReference type="Pfam" id="PF02518">
    <property type="entry name" value="HATPase_c"/>
    <property type="match status" value="1"/>
</dbReference>
<evidence type="ECO:0000313" key="19">
    <source>
        <dbReference type="Proteomes" id="UP001230156"/>
    </source>
</evidence>
<name>A0ABU0YMX8_9PROT</name>
<dbReference type="Pfam" id="PF00672">
    <property type="entry name" value="HAMP"/>
    <property type="match status" value="1"/>
</dbReference>
<keyword evidence="11 18" id="KW-0067">ATP-binding</keyword>
<dbReference type="SUPFAM" id="SSF47384">
    <property type="entry name" value="Homodimeric domain of signal transducing histidine kinase"/>
    <property type="match status" value="1"/>
</dbReference>
<organism evidence="18 19">
    <name type="scientific">Dongia sedimenti</name>
    <dbReference type="NCBI Taxonomy" id="3064282"/>
    <lineage>
        <taxon>Bacteria</taxon>
        <taxon>Pseudomonadati</taxon>
        <taxon>Pseudomonadota</taxon>
        <taxon>Alphaproteobacteria</taxon>
        <taxon>Rhodospirillales</taxon>
        <taxon>Dongiaceae</taxon>
        <taxon>Dongia</taxon>
    </lineage>
</organism>
<dbReference type="InterPro" id="IPR036097">
    <property type="entry name" value="HisK_dim/P_sf"/>
</dbReference>
<sequence length="446" mass="49188">MKIRRFAPDSIFGWLALILIAGLAASQALTALWHNFDRNESAIAVNDVNIAERIANLVGVLQHTAPVFRPGLASSFSGQSMGIAITNRSNVPESATPDRRLNRLARAVSERLDGRYWQEIRVAGVAPSEDQEAARLMPVHMSIGLRDGAWINLEFVTVESLPLATPGFIAWSVCSVLLVLGLSFFAFRRVTRPLDSLTRAAESLGRSGRTEVLQETGASEVRRAARAFNDMQGRIRRLIEDRMQMVAAISHDLRTPITRLKLRAEFVDDAEQREKMLRDLDEMETMIKETLSLAREDANPEPRAKTDLARLLADSVEGMEHVAIELDPALAKGAATMEAQPIALKRAVANLVENAVVYGKCAKVRLSQTPKEFEIRIEDEGPGIPENEFERVFRPFYRLEPSRNRESGGAGLGLAIARSIVRSQGGDIVLANRPEGGLRATISLPK</sequence>
<keyword evidence="4" id="KW-1003">Cell membrane</keyword>
<feature type="domain" description="Histidine kinase" evidence="16">
    <location>
        <begin position="248"/>
        <end position="446"/>
    </location>
</feature>
<comment type="caution">
    <text evidence="18">The sequence shown here is derived from an EMBL/GenBank/DDBJ whole genome shotgun (WGS) entry which is preliminary data.</text>
</comment>
<dbReference type="PROSITE" id="PS50885">
    <property type="entry name" value="HAMP"/>
    <property type="match status" value="1"/>
</dbReference>
<feature type="transmembrane region" description="Helical" evidence="15">
    <location>
        <begin position="168"/>
        <end position="187"/>
    </location>
</feature>
<keyword evidence="12 15" id="KW-1133">Transmembrane helix</keyword>
<protein>
    <recommendedName>
        <fullName evidence="3">histidine kinase</fullName>
        <ecNumber evidence="3">2.7.13.3</ecNumber>
    </recommendedName>
</protein>
<dbReference type="SUPFAM" id="SSF158472">
    <property type="entry name" value="HAMP domain-like"/>
    <property type="match status" value="1"/>
</dbReference>
<comment type="subcellular location">
    <subcellularLocation>
        <location evidence="2">Cell inner membrane</location>
        <topology evidence="2">Multi-pass membrane protein</topology>
    </subcellularLocation>
</comment>
<comment type="catalytic activity">
    <reaction evidence="1">
        <text>ATP + protein L-histidine = ADP + protein N-phospho-L-histidine.</text>
        <dbReference type="EC" id="2.7.13.3"/>
    </reaction>
</comment>
<keyword evidence="19" id="KW-1185">Reference proteome</keyword>
<accession>A0ABU0YMX8</accession>
<evidence type="ECO:0000256" key="13">
    <source>
        <dbReference type="ARBA" id="ARBA00023012"/>
    </source>
</evidence>
<evidence type="ECO:0000256" key="12">
    <source>
        <dbReference type="ARBA" id="ARBA00022989"/>
    </source>
</evidence>
<dbReference type="Proteomes" id="UP001230156">
    <property type="component" value="Unassembled WGS sequence"/>
</dbReference>
<evidence type="ECO:0000256" key="1">
    <source>
        <dbReference type="ARBA" id="ARBA00000085"/>
    </source>
</evidence>
<evidence type="ECO:0000256" key="9">
    <source>
        <dbReference type="ARBA" id="ARBA00022741"/>
    </source>
</evidence>
<evidence type="ECO:0000256" key="8">
    <source>
        <dbReference type="ARBA" id="ARBA00022692"/>
    </source>
</evidence>
<dbReference type="SMART" id="SM00304">
    <property type="entry name" value="HAMP"/>
    <property type="match status" value="1"/>
</dbReference>
<dbReference type="PROSITE" id="PS50109">
    <property type="entry name" value="HIS_KIN"/>
    <property type="match status" value="1"/>
</dbReference>
<keyword evidence="9" id="KW-0547">Nucleotide-binding</keyword>
<dbReference type="Gene3D" id="1.10.287.130">
    <property type="match status" value="1"/>
</dbReference>
<keyword evidence="6" id="KW-0597">Phosphoprotein</keyword>
<dbReference type="SMART" id="SM00388">
    <property type="entry name" value="HisKA"/>
    <property type="match status" value="1"/>
</dbReference>
<evidence type="ECO:0000256" key="4">
    <source>
        <dbReference type="ARBA" id="ARBA00022475"/>
    </source>
</evidence>
<evidence type="ECO:0000313" key="18">
    <source>
        <dbReference type="EMBL" id="MDQ7248592.1"/>
    </source>
</evidence>
<evidence type="ECO:0000256" key="2">
    <source>
        <dbReference type="ARBA" id="ARBA00004429"/>
    </source>
</evidence>
<evidence type="ECO:0000256" key="5">
    <source>
        <dbReference type="ARBA" id="ARBA00022519"/>
    </source>
</evidence>